<keyword evidence="1" id="KW-0418">Kinase</keyword>
<dbReference type="PANTHER" id="PTHR39179:SF1">
    <property type="entry name" value="SPORE COAT PROTEIN I"/>
    <property type="match status" value="1"/>
</dbReference>
<dbReference type="EMBL" id="CZBX01000004">
    <property type="protein sequence ID" value="CUQ85250.1"/>
    <property type="molecule type" value="Genomic_DNA"/>
</dbReference>
<protein>
    <submittedName>
        <fullName evidence="1">Homoserine kinase</fullName>
    </submittedName>
</protein>
<dbReference type="RefSeq" id="WP_055171719.1">
    <property type="nucleotide sequence ID" value="NZ_CZBX01000004.1"/>
</dbReference>
<sequence length="361" mass="43894">MREYEMEVLEKYELEVNSTRRIRGAFYCDTKEGTMLLKETKISERRVPLLYLILNRLEKQGYLVDTPVFSKEGNLVQNSRDGTRYLMKKWYPGEECNLKREEDIFRAARKLGELHLGFQWYEPDLQEKEIFQKFQKEEVQEIPQNTQQSVCEEKKMDWTKLSPLLSKNPLEEMKRRNREMKKVRSFIRKRVAKNEFESYYLKHYEEIAWQAEKVTEQIERSGCQNLYERSIRERKMLHGDYNYHNVMILPENEVITNFERMRIGIQVDDLYYLLRKVMEKYHWKQKTGQNILEAYESVRQLKPDEREYLCLRLAYPEKFWKTASAYSRSNKAWLPEKSVEKLQTAVEQTKEKEVFLREIFE</sequence>
<reference evidence="1 2" key="1">
    <citation type="submission" date="2015-09" db="EMBL/GenBank/DDBJ databases">
        <authorList>
            <consortium name="Pathogen Informatics"/>
        </authorList>
    </citation>
    <scope>NUCLEOTIDE SEQUENCE [LARGE SCALE GENOMIC DNA]</scope>
    <source>
        <strain evidence="1 2">2789STDY5834889</strain>
    </source>
</reference>
<proteinExistence type="predicted"/>
<dbReference type="PANTHER" id="PTHR39179">
    <property type="entry name" value="SPORE COAT PROTEIN I"/>
    <property type="match status" value="1"/>
</dbReference>
<dbReference type="Gene3D" id="3.30.200.20">
    <property type="entry name" value="Phosphorylase Kinase, domain 1"/>
    <property type="match status" value="1"/>
</dbReference>
<dbReference type="InterPro" id="IPR011009">
    <property type="entry name" value="Kinase-like_dom_sf"/>
</dbReference>
<organism evidence="1 2">
    <name type="scientific">[Ruminococcus] torques</name>
    <dbReference type="NCBI Taxonomy" id="33039"/>
    <lineage>
        <taxon>Bacteria</taxon>
        <taxon>Bacillati</taxon>
        <taxon>Bacillota</taxon>
        <taxon>Clostridia</taxon>
        <taxon>Lachnospirales</taxon>
        <taxon>Lachnospiraceae</taxon>
        <taxon>Mediterraneibacter</taxon>
    </lineage>
</organism>
<dbReference type="InterPro" id="IPR047175">
    <property type="entry name" value="CotS-like"/>
</dbReference>
<evidence type="ECO:0000313" key="2">
    <source>
        <dbReference type="Proteomes" id="UP000078383"/>
    </source>
</evidence>
<dbReference type="OrthoDB" id="9771902at2"/>
<dbReference type="AlphaFoldDB" id="A0A174ZPR9"/>
<name>A0A174ZPR9_9FIRM</name>
<dbReference type="GO" id="GO:0016301">
    <property type="term" value="F:kinase activity"/>
    <property type="evidence" value="ECO:0007669"/>
    <property type="project" value="UniProtKB-KW"/>
</dbReference>
<dbReference type="Proteomes" id="UP000078383">
    <property type="component" value="Unassembled WGS sequence"/>
</dbReference>
<gene>
    <name evidence="1" type="ORF">ERS852502_01107</name>
</gene>
<dbReference type="GO" id="GO:0042601">
    <property type="term" value="C:endospore-forming forespore"/>
    <property type="evidence" value="ECO:0007669"/>
    <property type="project" value="TreeGrafter"/>
</dbReference>
<accession>A0A174ZPR9</accession>
<keyword evidence="1" id="KW-0808">Transferase</keyword>
<evidence type="ECO:0000313" key="1">
    <source>
        <dbReference type="EMBL" id="CUQ85250.1"/>
    </source>
</evidence>
<dbReference type="SUPFAM" id="SSF56112">
    <property type="entry name" value="Protein kinase-like (PK-like)"/>
    <property type="match status" value="1"/>
</dbReference>
<dbReference type="Gene3D" id="3.90.1200.10">
    <property type="match status" value="1"/>
</dbReference>